<gene>
    <name evidence="3" type="ORF">CDQ92_03830</name>
</gene>
<dbReference type="AlphaFoldDB" id="A0A246K2T2"/>
<feature type="region of interest" description="Disordered" evidence="1">
    <location>
        <begin position="25"/>
        <end position="53"/>
    </location>
</feature>
<evidence type="ECO:0000256" key="2">
    <source>
        <dbReference type="SAM" id="SignalP"/>
    </source>
</evidence>
<dbReference type="PROSITE" id="PS51257">
    <property type="entry name" value="PROKAR_LIPOPROTEIN"/>
    <property type="match status" value="1"/>
</dbReference>
<dbReference type="InterPro" id="IPR021647">
    <property type="entry name" value="CusF_Ec"/>
</dbReference>
<protein>
    <submittedName>
        <fullName evidence="3">Copper ABC transporter substrate-binding protein</fullName>
    </submittedName>
</protein>
<evidence type="ECO:0000313" key="4">
    <source>
        <dbReference type="Proteomes" id="UP000197361"/>
    </source>
</evidence>
<sequence length="120" mass="12348">MKSMRILAGGMVLLIAVSACSPAADKQTTTAPKEAAGATASSEVQHGKGEGTITAIDAAKGTVTLDHGEIAALKWPPMSMGFEASADLRKGLKVGDRVAFELDWNGATGRITRIEALPPS</sequence>
<dbReference type="Proteomes" id="UP000197361">
    <property type="component" value="Unassembled WGS sequence"/>
</dbReference>
<dbReference type="InterPro" id="IPR042230">
    <property type="entry name" value="CusF_sf"/>
</dbReference>
<evidence type="ECO:0000256" key="1">
    <source>
        <dbReference type="SAM" id="MobiDB-lite"/>
    </source>
</evidence>
<dbReference type="RefSeq" id="WP_088440552.1">
    <property type="nucleotide sequence ID" value="NZ_BMMC01000012.1"/>
</dbReference>
<proteinExistence type="predicted"/>
<name>A0A246K2T2_9SPHN</name>
<keyword evidence="2" id="KW-0732">Signal</keyword>
<keyword evidence="4" id="KW-1185">Reference proteome</keyword>
<feature type="chain" id="PRO_5012309376" evidence="2">
    <location>
        <begin position="24"/>
        <end position="120"/>
    </location>
</feature>
<dbReference type="Pfam" id="PF11604">
    <property type="entry name" value="CusF_Ec"/>
    <property type="match status" value="1"/>
</dbReference>
<dbReference type="OrthoDB" id="5771277at2"/>
<evidence type="ECO:0000313" key="3">
    <source>
        <dbReference type="EMBL" id="OWQ99819.1"/>
    </source>
</evidence>
<organism evidence="3 4">
    <name type="scientific">Sphingopyxis bauzanensis</name>
    <dbReference type="NCBI Taxonomy" id="651663"/>
    <lineage>
        <taxon>Bacteria</taxon>
        <taxon>Pseudomonadati</taxon>
        <taxon>Pseudomonadota</taxon>
        <taxon>Alphaproteobacteria</taxon>
        <taxon>Sphingomonadales</taxon>
        <taxon>Sphingomonadaceae</taxon>
        <taxon>Sphingopyxis</taxon>
    </lineage>
</organism>
<accession>A0A246K2T2</accession>
<dbReference type="EMBL" id="NISK01000001">
    <property type="protein sequence ID" value="OWQ99819.1"/>
    <property type="molecule type" value="Genomic_DNA"/>
</dbReference>
<comment type="caution">
    <text evidence="3">The sequence shown here is derived from an EMBL/GenBank/DDBJ whole genome shotgun (WGS) entry which is preliminary data.</text>
</comment>
<feature type="signal peptide" evidence="2">
    <location>
        <begin position="1"/>
        <end position="23"/>
    </location>
</feature>
<reference evidence="3 4" key="1">
    <citation type="journal article" date="2010" name="Int. J. Syst. Evol. Microbiol.">
        <title>Sphingopyxis bauzanensis sp. nov., a psychrophilic bacterium isolated from soil.</title>
        <authorList>
            <person name="Zhang D.C."/>
            <person name="Liu H.C."/>
            <person name="Xin Y.H."/>
            <person name="Zhou Y.G."/>
            <person name="Schinner F."/>
            <person name="Margesin R."/>
        </authorList>
    </citation>
    <scope>NUCLEOTIDE SEQUENCE [LARGE SCALE GENOMIC DNA]</scope>
    <source>
        <strain evidence="3 4">DSM 22271</strain>
    </source>
</reference>
<dbReference type="Gene3D" id="2.40.50.320">
    <property type="entry name" value="Copper binding periplasmic protein CusF"/>
    <property type="match status" value="1"/>
</dbReference>